<evidence type="ECO:0000256" key="1">
    <source>
        <dbReference type="SAM" id="Phobius"/>
    </source>
</evidence>
<gene>
    <name evidence="3" type="ORF">H8692_05000</name>
</gene>
<evidence type="ECO:0000313" key="3">
    <source>
        <dbReference type="EMBL" id="MBC8568126.1"/>
    </source>
</evidence>
<dbReference type="Proteomes" id="UP000610862">
    <property type="component" value="Unassembled WGS sequence"/>
</dbReference>
<feature type="transmembrane region" description="Helical" evidence="1">
    <location>
        <begin position="116"/>
        <end position="141"/>
    </location>
</feature>
<feature type="transmembrane region" description="Helical" evidence="1">
    <location>
        <begin position="247"/>
        <end position="264"/>
    </location>
</feature>
<accession>A0A926I8H1</accession>
<evidence type="ECO:0000313" key="4">
    <source>
        <dbReference type="Proteomes" id="UP000610862"/>
    </source>
</evidence>
<feature type="transmembrane region" description="Helical" evidence="1">
    <location>
        <begin position="44"/>
        <end position="64"/>
    </location>
</feature>
<sequence>MAADKILTGRFTGIPIFLLVMLTTFHLTFNVAGKFLSDLLSEVINNGISILSYKLLSAGVNPLFHALIIDGICAGVGSVLSFIPIIAVLFFLLTVLEETGYLPKVAVMMDTPMSKIGLSGRCIVPLIMGFGCSVPAVLAAGTMLVGKDRKTTILLIPFMSCSAKLPVYAMFTAVFFEDHRVWAMAGIYTAGIATAILYALFLKHTRISKGLQRTRHNPQAHVSYKIPDVKIIFAAVWDNVKGFIKKAFTVIFMASVIIWFLQSFNCNLQIVSNSEDSILALLGKYASPIFIPLGFGDWRAASAVIAGLSAKEATVSTFAVLSNTASDGSLYTLLSDIFSPLSAFSFMIFCLLYIPCIATLTAVKNQTGNWRQSIAMITTQTSIAWGASFIVYQLGILFCH</sequence>
<dbReference type="InterPro" id="IPR011642">
    <property type="entry name" value="Gate_dom"/>
</dbReference>
<protein>
    <submittedName>
        <fullName evidence="3">Ferrous iron transporter B</fullName>
    </submittedName>
</protein>
<evidence type="ECO:0000259" key="2">
    <source>
        <dbReference type="Pfam" id="PF07670"/>
    </source>
</evidence>
<comment type="caution">
    <text evidence="3">The sequence shown here is derived from an EMBL/GenBank/DDBJ whole genome shotgun (WGS) entry which is preliminary data.</text>
</comment>
<dbReference type="PANTHER" id="PTHR43185">
    <property type="entry name" value="FERROUS IRON TRANSPORT PROTEIN B"/>
    <property type="match status" value="1"/>
</dbReference>
<feature type="domain" description="Nucleoside transporter/FeoB GTPase Gate" evidence="2">
    <location>
        <begin position="245"/>
        <end position="369"/>
    </location>
</feature>
<dbReference type="PANTHER" id="PTHR43185:SF1">
    <property type="entry name" value="FE(2+) TRANSPORTER FEOB"/>
    <property type="match status" value="1"/>
</dbReference>
<feature type="transmembrane region" description="Helical" evidence="1">
    <location>
        <begin position="12"/>
        <end position="32"/>
    </location>
</feature>
<dbReference type="AlphaFoldDB" id="A0A926I8H1"/>
<feature type="transmembrane region" description="Helical" evidence="1">
    <location>
        <begin position="374"/>
        <end position="398"/>
    </location>
</feature>
<dbReference type="InterPro" id="IPR050860">
    <property type="entry name" value="FeoB_GTPase"/>
</dbReference>
<dbReference type="EMBL" id="JACRTA010000001">
    <property type="protein sequence ID" value="MBC8568126.1"/>
    <property type="molecule type" value="Genomic_DNA"/>
</dbReference>
<dbReference type="Pfam" id="PF07670">
    <property type="entry name" value="Gate"/>
    <property type="match status" value="2"/>
</dbReference>
<organism evidence="3 4">
    <name type="scientific">Lentihominibacter hominis</name>
    <dbReference type="NCBI Taxonomy" id="2763645"/>
    <lineage>
        <taxon>Bacteria</taxon>
        <taxon>Bacillati</taxon>
        <taxon>Bacillota</taxon>
        <taxon>Clostridia</taxon>
        <taxon>Peptostreptococcales</taxon>
        <taxon>Anaerovoracaceae</taxon>
        <taxon>Lentihominibacter</taxon>
    </lineage>
</organism>
<keyword evidence="1" id="KW-1133">Transmembrane helix</keyword>
<proteinExistence type="predicted"/>
<feature type="transmembrane region" description="Helical" evidence="1">
    <location>
        <begin position="182"/>
        <end position="202"/>
    </location>
</feature>
<feature type="transmembrane region" description="Helical" evidence="1">
    <location>
        <begin position="153"/>
        <end position="176"/>
    </location>
</feature>
<keyword evidence="4" id="KW-1185">Reference proteome</keyword>
<dbReference type="GO" id="GO:0015093">
    <property type="term" value="F:ferrous iron transmembrane transporter activity"/>
    <property type="evidence" value="ECO:0007669"/>
    <property type="project" value="TreeGrafter"/>
</dbReference>
<dbReference type="GO" id="GO:0005886">
    <property type="term" value="C:plasma membrane"/>
    <property type="evidence" value="ECO:0007669"/>
    <property type="project" value="TreeGrafter"/>
</dbReference>
<dbReference type="RefSeq" id="WP_187525097.1">
    <property type="nucleotide sequence ID" value="NZ_JACRTA010000001.1"/>
</dbReference>
<name>A0A926I8H1_9FIRM</name>
<feature type="domain" description="Nucleoside transporter/FeoB GTPase Gate" evidence="2">
    <location>
        <begin position="79"/>
        <end position="173"/>
    </location>
</feature>
<keyword evidence="1" id="KW-0812">Transmembrane</keyword>
<feature type="transmembrane region" description="Helical" evidence="1">
    <location>
        <begin position="71"/>
        <end position="96"/>
    </location>
</feature>
<reference evidence="3" key="1">
    <citation type="submission" date="2020-08" db="EMBL/GenBank/DDBJ databases">
        <title>Genome public.</title>
        <authorList>
            <person name="Liu C."/>
            <person name="Sun Q."/>
        </authorList>
    </citation>
    <scope>NUCLEOTIDE SEQUENCE</scope>
    <source>
        <strain evidence="3">NSJ-24</strain>
    </source>
</reference>
<keyword evidence="1" id="KW-0472">Membrane</keyword>
<feature type="transmembrane region" description="Helical" evidence="1">
    <location>
        <begin position="337"/>
        <end position="362"/>
    </location>
</feature>